<dbReference type="Gene3D" id="3.40.50.11570">
    <property type="entry name" value="Protein of unknown function DUF257"/>
    <property type="match status" value="1"/>
</dbReference>
<evidence type="ECO:0000313" key="1">
    <source>
        <dbReference type="EMBL" id="ADT83828.1"/>
    </source>
</evidence>
<dbReference type="PATRIC" id="fig|391623.17.peg.854"/>
<dbReference type="Pfam" id="PF03192">
    <property type="entry name" value="DUF257"/>
    <property type="match status" value="1"/>
</dbReference>
<name>F0LLQ1_THEBM</name>
<dbReference type="RefSeq" id="WP_013467126.1">
    <property type="nucleotide sequence ID" value="NC_014804.1"/>
</dbReference>
<evidence type="ECO:0008006" key="3">
    <source>
        <dbReference type="Google" id="ProtNLM"/>
    </source>
</evidence>
<dbReference type="GeneID" id="10041169"/>
<proteinExistence type="predicted"/>
<organism evidence="1 2">
    <name type="scientific">Thermococcus barophilus (strain DSM 11836 / MP)</name>
    <dbReference type="NCBI Taxonomy" id="391623"/>
    <lineage>
        <taxon>Archaea</taxon>
        <taxon>Methanobacteriati</taxon>
        <taxon>Methanobacteriota</taxon>
        <taxon>Thermococci</taxon>
        <taxon>Thermococcales</taxon>
        <taxon>Thermococcaceae</taxon>
        <taxon>Thermococcus</taxon>
    </lineage>
</organism>
<keyword evidence="2" id="KW-1185">Reference proteome</keyword>
<dbReference type="EMBL" id="CP002372">
    <property type="protein sequence ID" value="ADT83828.1"/>
    <property type="molecule type" value="Genomic_DNA"/>
</dbReference>
<accession>F0LLQ1</accession>
<dbReference type="KEGG" id="tba:TERMP_00851"/>
<dbReference type="OrthoDB" id="85875at2157"/>
<dbReference type="Proteomes" id="UP000007478">
    <property type="component" value="Chromosome"/>
</dbReference>
<dbReference type="eggNOG" id="arCOG03792">
    <property type="taxonomic scope" value="Archaea"/>
</dbReference>
<dbReference type="HOGENOM" id="CLU_102063_2_0_2"/>
<reference evidence="1 2" key="1">
    <citation type="journal article" date="2011" name="J. Bacteriol.">
        <title>Complete genome sequence of the hyperthermophilic, piezophilic, heterotrophic, and carboxydotrophic archaeon Thermococcus barophilus MP.</title>
        <authorList>
            <person name="Vannier P."/>
            <person name="Marteinsson V.T."/>
            <person name="Fridjonsson O.H."/>
            <person name="Oger P."/>
            <person name="Jebbar M."/>
        </authorList>
    </citation>
    <scope>NUCLEOTIDE SEQUENCE [LARGE SCALE GENOMIC DNA]</scope>
    <source>
        <strain evidence="2">DSM 11836 / MP</strain>
    </source>
</reference>
<gene>
    <name evidence="1" type="ordered locus">TERMP_00851</name>
</gene>
<dbReference type="InterPro" id="IPR005489">
    <property type="entry name" value="DUF257"/>
</dbReference>
<sequence length="212" mass="24133">MKIMLGRIWDSLKFGETVLLEHSATTPTALGLCHLIKWAKGKEYDVLIDDILDSLYLYKMHMKLSGCGDEILDNVRVIKTGGRLEVGKVIERLSIKEPVIQEQEYRRVFGPLLEETKVVNPVVGFEKLLLLTNSKREIITTLNNILSFVGDERRIAFYFINVDVLESITPRVLPLLEEIATTVVRITKDGRSFRFAVVKSINNEIDGMEIKV</sequence>
<dbReference type="AlphaFoldDB" id="F0LLQ1"/>
<evidence type="ECO:0000313" key="2">
    <source>
        <dbReference type="Proteomes" id="UP000007478"/>
    </source>
</evidence>
<protein>
    <recommendedName>
        <fullName evidence="3">KaiC-like domain-containing protein</fullName>
    </recommendedName>
</protein>